<dbReference type="InterPro" id="IPR006935">
    <property type="entry name" value="Helicase/UvrB_N"/>
</dbReference>
<keyword evidence="2" id="KW-0378">Hydrolase</keyword>
<feature type="domain" description="Helicase C-terminal" evidence="6">
    <location>
        <begin position="364"/>
        <end position="513"/>
    </location>
</feature>
<organism evidence="7 8">
    <name type="scientific">Faunimonas pinastri</name>
    <dbReference type="NCBI Taxonomy" id="1855383"/>
    <lineage>
        <taxon>Bacteria</taxon>
        <taxon>Pseudomonadati</taxon>
        <taxon>Pseudomonadota</taxon>
        <taxon>Alphaproteobacteria</taxon>
        <taxon>Hyphomicrobiales</taxon>
        <taxon>Afifellaceae</taxon>
        <taxon>Faunimonas</taxon>
    </lineage>
</organism>
<keyword evidence="4" id="KW-0067">ATP-binding</keyword>
<proteinExistence type="predicted"/>
<evidence type="ECO:0000259" key="6">
    <source>
        <dbReference type="PROSITE" id="PS51194"/>
    </source>
</evidence>
<dbReference type="SMART" id="SM00490">
    <property type="entry name" value="HELICc"/>
    <property type="match status" value="1"/>
</dbReference>
<keyword evidence="1" id="KW-0547">Nucleotide-binding</keyword>
<keyword evidence="8" id="KW-1185">Reference proteome</keyword>
<dbReference type="Proteomes" id="UP000199647">
    <property type="component" value="Unassembled WGS sequence"/>
</dbReference>
<dbReference type="AlphaFoldDB" id="A0A1H9MTU2"/>
<dbReference type="GO" id="GO:0004386">
    <property type="term" value="F:helicase activity"/>
    <property type="evidence" value="ECO:0007669"/>
    <property type="project" value="UniProtKB-KW"/>
</dbReference>
<dbReference type="Pfam" id="PF04851">
    <property type="entry name" value="ResIII"/>
    <property type="match status" value="1"/>
</dbReference>
<protein>
    <submittedName>
        <fullName evidence="7">Superfamily II DNA or RNA helicase</fullName>
    </submittedName>
</protein>
<evidence type="ECO:0000259" key="5">
    <source>
        <dbReference type="PROSITE" id="PS51192"/>
    </source>
</evidence>
<dbReference type="RefSeq" id="WP_092498462.1">
    <property type="nucleotide sequence ID" value="NZ_FOFG01000014.1"/>
</dbReference>
<dbReference type="InterPro" id="IPR001650">
    <property type="entry name" value="Helicase_C-like"/>
</dbReference>
<dbReference type="PANTHER" id="PTHR11274">
    <property type="entry name" value="RAD25/XP-B DNA REPAIR HELICASE"/>
    <property type="match status" value="1"/>
</dbReference>
<dbReference type="InterPro" id="IPR014001">
    <property type="entry name" value="Helicase_ATP-bd"/>
</dbReference>
<dbReference type="OrthoDB" id="9804086at2"/>
<dbReference type="GO" id="GO:0005524">
    <property type="term" value="F:ATP binding"/>
    <property type="evidence" value="ECO:0007669"/>
    <property type="project" value="UniProtKB-KW"/>
</dbReference>
<dbReference type="PROSITE" id="PS51192">
    <property type="entry name" value="HELICASE_ATP_BIND_1"/>
    <property type="match status" value="1"/>
</dbReference>
<evidence type="ECO:0000256" key="4">
    <source>
        <dbReference type="ARBA" id="ARBA00022840"/>
    </source>
</evidence>
<dbReference type="Pfam" id="PF00271">
    <property type="entry name" value="Helicase_C"/>
    <property type="match status" value="1"/>
</dbReference>
<evidence type="ECO:0000313" key="7">
    <source>
        <dbReference type="EMBL" id="SER26553.1"/>
    </source>
</evidence>
<keyword evidence="3 7" id="KW-0347">Helicase</keyword>
<dbReference type="PANTHER" id="PTHR11274:SF0">
    <property type="entry name" value="GENERAL TRANSCRIPTION AND DNA REPAIR FACTOR IIH HELICASE SUBUNIT XPB"/>
    <property type="match status" value="1"/>
</dbReference>
<accession>A0A1H9MTU2</accession>
<dbReference type="InterPro" id="IPR050615">
    <property type="entry name" value="ATP-dep_DNA_Helicase"/>
</dbReference>
<dbReference type="EMBL" id="FOFG01000014">
    <property type="protein sequence ID" value="SER26553.1"/>
    <property type="molecule type" value="Genomic_DNA"/>
</dbReference>
<reference evidence="7 8" key="1">
    <citation type="submission" date="2016-10" db="EMBL/GenBank/DDBJ databases">
        <authorList>
            <person name="de Groot N.N."/>
        </authorList>
    </citation>
    <scope>NUCLEOTIDE SEQUENCE [LARGE SCALE GENOMIC DNA]</scope>
    <source>
        <strain evidence="7 8">A52C2</strain>
    </source>
</reference>
<evidence type="ECO:0000313" key="8">
    <source>
        <dbReference type="Proteomes" id="UP000199647"/>
    </source>
</evidence>
<dbReference type="Gene3D" id="3.40.50.300">
    <property type="entry name" value="P-loop containing nucleotide triphosphate hydrolases"/>
    <property type="match status" value="2"/>
</dbReference>
<dbReference type="SMART" id="SM00487">
    <property type="entry name" value="DEXDc"/>
    <property type="match status" value="1"/>
</dbReference>
<dbReference type="STRING" id="1855383.SAMN05216548_11427"/>
<sequence length="528" mass="59011">MTYHVTIAANATVAKLINPEKEVKDIVSELLSYQVEGKEFMSGFQSGTWDGRSSFFSHRTASFPAGFVHLVHSELTRRGHKVNLVRKPAPAPLGPENPIVDEFGNDDPRYDYQLKALRQVERHGRGIVQIATGGGKSKIAKLLVARYRRMTLFLTTRGVLMYQMKEGFESTGFNVGVVGDGVWSPVKGANVGMVQTLVARLQEPDLDAEVRKVIEEVNLKEIKATKDQILELAQQRFREKQITRARTIKFLEMVEVVIGEEAHEAGGNSYFEILRHCKNANIRVALTATPFMRDDAEDNMRLMAAFGPILIKVSEDTLIKRGILARPYFKFVDSRPHPKLRKTSPWQRAYQLGYTENTFMHEDIINDVILAAQHGLPVMTLIQRKQHGLTLKKAMQEKGLRVEFIQGENDQDARKAALKKLGSGKIDVLIGTTILDVGVDVPAVGLVQLAGGGKAEVALRQRIGRGLRSKKPPFPNVAFIADYSSNVNITLRDHTRQRRAVVDSTPGFAENVVIDFDWSIFKSMKKAA</sequence>
<dbReference type="Gene3D" id="3.30.780.20">
    <property type="match status" value="1"/>
</dbReference>
<evidence type="ECO:0000256" key="1">
    <source>
        <dbReference type="ARBA" id="ARBA00022741"/>
    </source>
</evidence>
<dbReference type="InterPro" id="IPR049430">
    <property type="entry name" value="UvsW_N_sf"/>
</dbReference>
<dbReference type="SUPFAM" id="SSF52540">
    <property type="entry name" value="P-loop containing nucleoside triphosphate hydrolases"/>
    <property type="match status" value="1"/>
</dbReference>
<dbReference type="GO" id="GO:0016787">
    <property type="term" value="F:hydrolase activity"/>
    <property type="evidence" value="ECO:0007669"/>
    <property type="project" value="UniProtKB-KW"/>
</dbReference>
<evidence type="ECO:0000256" key="3">
    <source>
        <dbReference type="ARBA" id="ARBA00022806"/>
    </source>
</evidence>
<gene>
    <name evidence="7" type="ORF">SAMN05216548_11427</name>
</gene>
<feature type="domain" description="Helicase ATP-binding" evidence="5">
    <location>
        <begin position="117"/>
        <end position="308"/>
    </location>
</feature>
<dbReference type="PROSITE" id="PS51194">
    <property type="entry name" value="HELICASE_CTER"/>
    <property type="match status" value="1"/>
</dbReference>
<dbReference type="InterPro" id="IPR027417">
    <property type="entry name" value="P-loop_NTPase"/>
</dbReference>
<evidence type="ECO:0000256" key="2">
    <source>
        <dbReference type="ARBA" id="ARBA00022801"/>
    </source>
</evidence>
<dbReference type="GO" id="GO:0003677">
    <property type="term" value="F:DNA binding"/>
    <property type="evidence" value="ECO:0007669"/>
    <property type="project" value="InterPro"/>
</dbReference>
<name>A0A1H9MTU2_9HYPH</name>